<organism evidence="3 4">
    <name type="scientific">Biomphalaria glabrata</name>
    <name type="common">Bloodfluke planorb</name>
    <name type="synonym">Freshwater snail</name>
    <dbReference type="NCBI Taxonomy" id="6526"/>
    <lineage>
        <taxon>Eukaryota</taxon>
        <taxon>Metazoa</taxon>
        <taxon>Spiralia</taxon>
        <taxon>Lophotrochozoa</taxon>
        <taxon>Mollusca</taxon>
        <taxon>Gastropoda</taxon>
        <taxon>Heterobranchia</taxon>
        <taxon>Euthyneura</taxon>
        <taxon>Panpulmonata</taxon>
        <taxon>Hygrophila</taxon>
        <taxon>Lymnaeoidea</taxon>
        <taxon>Planorbidae</taxon>
        <taxon>Biomphalaria</taxon>
    </lineage>
</organism>
<dbReference type="Pfam" id="PF00619">
    <property type="entry name" value="CARD"/>
    <property type="match status" value="1"/>
</dbReference>
<dbReference type="CDD" id="cd01671">
    <property type="entry name" value="CARD"/>
    <property type="match status" value="1"/>
</dbReference>
<dbReference type="GO" id="GO:0070513">
    <property type="term" value="F:death domain binding"/>
    <property type="evidence" value="ECO:0007669"/>
    <property type="project" value="InterPro"/>
</dbReference>
<dbReference type="GO" id="GO:0007165">
    <property type="term" value="P:signal transduction"/>
    <property type="evidence" value="ECO:0007669"/>
    <property type="project" value="InterPro"/>
</dbReference>
<keyword evidence="3" id="KW-1185">Reference proteome</keyword>
<dbReference type="InterPro" id="IPR000488">
    <property type="entry name" value="Death_dom"/>
</dbReference>
<dbReference type="PROSITE" id="PS50017">
    <property type="entry name" value="DEATH_DOMAIN"/>
    <property type="match status" value="1"/>
</dbReference>
<dbReference type="PANTHER" id="PTHR15034">
    <property type="entry name" value="DEATH DOMAIN-CONTAINING PROTEIN CRADD"/>
    <property type="match status" value="1"/>
</dbReference>
<dbReference type="OrthoDB" id="5981554at2759"/>
<protein>
    <submittedName>
        <fullName evidence="4">Death domain-containing protein CRADD-like</fullName>
    </submittedName>
</protein>
<accession>A0A9W3A9X3</accession>
<dbReference type="Gene3D" id="1.10.533.10">
    <property type="entry name" value="Death Domain, Fas"/>
    <property type="match status" value="2"/>
</dbReference>
<feature type="domain" description="Death" evidence="1">
    <location>
        <begin position="105"/>
        <end position="165"/>
    </location>
</feature>
<feature type="domain" description="CARD" evidence="2">
    <location>
        <begin position="8"/>
        <end position="71"/>
    </location>
</feature>
<dbReference type="RefSeq" id="XP_055883981.1">
    <property type="nucleotide sequence ID" value="XM_056028006.1"/>
</dbReference>
<evidence type="ECO:0000259" key="1">
    <source>
        <dbReference type="PROSITE" id="PS50017"/>
    </source>
</evidence>
<sequence length="203" mass="23646">MVNFSWIYFFKKKIITQDEREHIKALPTRLKRADAFLDRLLDSGPADAYGCFIEILRQHYEDIAKIVEEAKGVEISYSWFEELPDQFKQTQITDAMATRLSECFGSNWERVMLELGHTQVIIDREKQNCSKNVVRAITNLLIKWRQQQHRAATYEKLVGCLKLLNNGRSVNINFNKLENILVEENKRLGFAMKTNENSTGVSQ</sequence>
<evidence type="ECO:0000259" key="2">
    <source>
        <dbReference type="PROSITE" id="PS50209"/>
    </source>
</evidence>
<dbReference type="PANTHER" id="PTHR15034:SF5">
    <property type="entry name" value="DEATH DOMAIN-CONTAINING PROTEIN CRADD"/>
    <property type="match status" value="1"/>
</dbReference>
<dbReference type="InterPro" id="IPR011029">
    <property type="entry name" value="DEATH-like_dom_sf"/>
</dbReference>
<evidence type="ECO:0000313" key="4">
    <source>
        <dbReference type="RefSeq" id="XP_055883981.1"/>
    </source>
</evidence>
<evidence type="ECO:0000313" key="3">
    <source>
        <dbReference type="Proteomes" id="UP001165740"/>
    </source>
</evidence>
<dbReference type="GO" id="GO:0002020">
    <property type="term" value="F:protease binding"/>
    <property type="evidence" value="ECO:0007669"/>
    <property type="project" value="InterPro"/>
</dbReference>
<proteinExistence type="predicted"/>
<reference evidence="4" key="1">
    <citation type="submission" date="2025-08" db="UniProtKB">
        <authorList>
            <consortium name="RefSeq"/>
        </authorList>
    </citation>
    <scope>IDENTIFICATION</scope>
</reference>
<dbReference type="PROSITE" id="PS50209">
    <property type="entry name" value="CARD"/>
    <property type="match status" value="1"/>
</dbReference>
<dbReference type="GeneID" id="129926068"/>
<dbReference type="Pfam" id="PF00531">
    <property type="entry name" value="Death"/>
    <property type="match status" value="1"/>
</dbReference>
<dbReference type="InterPro" id="IPR001315">
    <property type="entry name" value="CARD"/>
</dbReference>
<gene>
    <name evidence="4" type="primary">LOC129926068</name>
</gene>
<dbReference type="InterPro" id="IPR037939">
    <property type="entry name" value="CRADD"/>
</dbReference>
<dbReference type="AlphaFoldDB" id="A0A9W3A9X3"/>
<dbReference type="Proteomes" id="UP001165740">
    <property type="component" value="Chromosome 4"/>
</dbReference>
<dbReference type="GO" id="GO:0042981">
    <property type="term" value="P:regulation of apoptotic process"/>
    <property type="evidence" value="ECO:0007669"/>
    <property type="project" value="InterPro"/>
</dbReference>
<dbReference type="SUPFAM" id="SSF47986">
    <property type="entry name" value="DEATH domain"/>
    <property type="match status" value="2"/>
</dbReference>
<name>A0A9W3A9X3_BIOGL</name>